<keyword evidence="2" id="KW-1185">Reference proteome</keyword>
<sequence>MTCRRCEKQTIYKYYESDFHNIYKCKSCDYEEIIKIDDCCRNPNKIIVNDPNFFPNFRLYEQCINCGGTKRNFPLKHTKDIEIRDEFNVDTFNTWRKNISFDKKIIYEYVQEANYLSSPRGKYHAYLNSDEWKKKEKLFLLGININVNNVNPKQPFTFII</sequence>
<gene>
    <name evidence="1" type="ORF">BBI01_03660</name>
</gene>
<name>A0A1B9A112_9FLAO</name>
<dbReference type="AlphaFoldDB" id="A0A1B9A112"/>
<dbReference type="EMBL" id="MAYH01000001">
    <property type="protein sequence ID" value="OCA77556.1"/>
    <property type="molecule type" value="Genomic_DNA"/>
</dbReference>
<proteinExistence type="predicted"/>
<accession>A0A1B9A112</accession>
<comment type="caution">
    <text evidence="1">The sequence shown here is derived from an EMBL/GenBank/DDBJ whole genome shotgun (WGS) entry which is preliminary data.</text>
</comment>
<reference evidence="1 2" key="1">
    <citation type="submission" date="2016-07" db="EMBL/GenBank/DDBJ databases">
        <authorList>
            <person name="Jeong J.-J."/>
            <person name="Kim D.W."/>
            <person name="Sang M.K."/>
            <person name="Choi I.-G."/>
            <person name="Kim K.D."/>
        </authorList>
    </citation>
    <scope>NUCLEOTIDE SEQUENCE [LARGE SCALE GENOMIC DNA]</scope>
    <source>
        <strain evidence="1 2">UTM-3</strain>
    </source>
</reference>
<protein>
    <submittedName>
        <fullName evidence="1">Uncharacterized protein</fullName>
    </submittedName>
</protein>
<dbReference type="RefSeq" id="WP_065393306.1">
    <property type="nucleotide sequence ID" value="NZ_MAYH01000001.1"/>
</dbReference>
<organism evidence="1 2">
    <name type="scientific">Chryseobacterium artocarpi</name>
    <dbReference type="NCBI Taxonomy" id="1414727"/>
    <lineage>
        <taxon>Bacteria</taxon>
        <taxon>Pseudomonadati</taxon>
        <taxon>Bacteroidota</taxon>
        <taxon>Flavobacteriia</taxon>
        <taxon>Flavobacteriales</taxon>
        <taxon>Weeksellaceae</taxon>
        <taxon>Chryseobacterium group</taxon>
        <taxon>Chryseobacterium</taxon>
    </lineage>
</organism>
<evidence type="ECO:0000313" key="2">
    <source>
        <dbReference type="Proteomes" id="UP000092651"/>
    </source>
</evidence>
<evidence type="ECO:0000313" key="1">
    <source>
        <dbReference type="EMBL" id="OCA77556.1"/>
    </source>
</evidence>
<dbReference type="Proteomes" id="UP000092651">
    <property type="component" value="Unassembled WGS sequence"/>
</dbReference>